<evidence type="ECO:0000313" key="2">
    <source>
        <dbReference type="EMBL" id="TDD51969.1"/>
    </source>
</evidence>
<dbReference type="Pfam" id="PF12079">
    <property type="entry name" value="DUF3558"/>
    <property type="match status" value="1"/>
</dbReference>
<comment type="caution">
    <text evidence="2">The sequence shown here is derived from an EMBL/GenBank/DDBJ whole genome shotgun (WGS) entry which is preliminary data.</text>
</comment>
<dbReference type="OrthoDB" id="3682188at2"/>
<evidence type="ECO:0000256" key="1">
    <source>
        <dbReference type="SAM" id="MobiDB-lite"/>
    </source>
</evidence>
<protein>
    <submittedName>
        <fullName evidence="2">DUF3558 domain-containing protein</fullName>
    </submittedName>
</protein>
<proteinExistence type="predicted"/>
<dbReference type="Proteomes" id="UP000294947">
    <property type="component" value="Unassembled WGS sequence"/>
</dbReference>
<dbReference type="EMBL" id="SMKW01000014">
    <property type="protein sequence ID" value="TDD51969.1"/>
    <property type="molecule type" value="Genomic_DNA"/>
</dbReference>
<dbReference type="InterPro" id="IPR024520">
    <property type="entry name" value="DUF3558"/>
</dbReference>
<reference evidence="2 3" key="1">
    <citation type="submission" date="2019-03" db="EMBL/GenBank/DDBJ databases">
        <title>Draft genome sequences of novel Actinobacteria.</title>
        <authorList>
            <person name="Sahin N."/>
            <person name="Ay H."/>
            <person name="Saygin H."/>
        </authorList>
    </citation>
    <scope>NUCLEOTIDE SEQUENCE [LARGE SCALE GENOMIC DNA]</scope>
    <source>
        <strain evidence="2 3">7K502</strain>
    </source>
</reference>
<accession>A0A4R4Z4T9</accession>
<feature type="region of interest" description="Disordered" evidence="1">
    <location>
        <begin position="38"/>
        <end position="71"/>
    </location>
</feature>
<dbReference type="AlphaFoldDB" id="A0A4R4Z4T9"/>
<organism evidence="2 3">
    <name type="scientific">Saccharopolyspora elongata</name>
    <dbReference type="NCBI Taxonomy" id="2530387"/>
    <lineage>
        <taxon>Bacteria</taxon>
        <taxon>Bacillati</taxon>
        <taxon>Actinomycetota</taxon>
        <taxon>Actinomycetes</taxon>
        <taxon>Pseudonocardiales</taxon>
        <taxon>Pseudonocardiaceae</taxon>
        <taxon>Saccharopolyspora</taxon>
    </lineage>
</organism>
<gene>
    <name evidence="2" type="ORF">E1288_13405</name>
</gene>
<name>A0A4R4Z4T9_9PSEU</name>
<evidence type="ECO:0000313" key="3">
    <source>
        <dbReference type="Proteomes" id="UP000294947"/>
    </source>
</evidence>
<feature type="compositionally biased region" description="Low complexity" evidence="1">
    <location>
        <begin position="38"/>
        <end position="59"/>
    </location>
</feature>
<keyword evidence="3" id="KW-1185">Reference proteome</keyword>
<sequence length="215" mass="22190">MVQHAAEADVRNSVRVHRLGGLIALTAATALLAGCTVNGPDAEPTSEPTSTPTSGSGASLELPPRPRDLPVGGAQDAEICSWLLPEQQAQLQVARPRPAVKNGNNYNGCIFNPDGTGVSAGVALRVVPEGLDAFVQKVNSAEGSRKVLEVKGFGAVQSQIAGAERLGCSVFVDAAQGQTLYVDLNLLASDGMDNNQMCERAKQAAEAAVTTLQGS</sequence>